<accession>A0A1E8BBZ4</accession>
<comment type="caution">
    <text evidence="1">The sequence shown here is derived from an EMBL/GenBank/DDBJ whole genome shotgun (WGS) entry which is preliminary data.</text>
</comment>
<dbReference type="AlphaFoldDB" id="A0A1E8BBZ4"/>
<organism evidence="1 2">
    <name type="scientific">Bacillus mycoides</name>
    <dbReference type="NCBI Taxonomy" id="1405"/>
    <lineage>
        <taxon>Bacteria</taxon>
        <taxon>Bacillati</taxon>
        <taxon>Bacillota</taxon>
        <taxon>Bacilli</taxon>
        <taxon>Bacillales</taxon>
        <taxon>Bacillaceae</taxon>
        <taxon>Bacillus</taxon>
        <taxon>Bacillus cereus group</taxon>
    </lineage>
</organism>
<gene>
    <name evidence="1" type="ORF">BWGOE8_12670</name>
</gene>
<evidence type="ECO:0000313" key="1">
    <source>
        <dbReference type="EMBL" id="OFD82682.1"/>
    </source>
</evidence>
<dbReference type="RefSeq" id="WP_070141338.1">
    <property type="nucleotide sequence ID" value="NZ_LXLT01000018.1"/>
</dbReference>
<evidence type="ECO:0000313" key="2">
    <source>
        <dbReference type="Proteomes" id="UP000175706"/>
    </source>
</evidence>
<name>A0A1E8BBZ4_BACMY</name>
<dbReference type="PATRIC" id="fig|86662.25.peg.1245"/>
<dbReference type="EMBL" id="LXLT01000018">
    <property type="protein sequence ID" value="OFD82682.1"/>
    <property type="molecule type" value="Genomic_DNA"/>
</dbReference>
<dbReference type="Proteomes" id="UP000175706">
    <property type="component" value="Unassembled WGS sequence"/>
</dbReference>
<reference evidence="1 2" key="1">
    <citation type="submission" date="2016-05" db="EMBL/GenBank/DDBJ databases">
        <title>Bacillus thuringiensis and Bacillus weihenstephanensis as novel biocontrol agents of wilt causing Verticillium species.</title>
        <authorList>
            <person name="Hollensteiner J."/>
            <person name="Wemheuer F."/>
            <person name="Harting R."/>
            <person name="Kolarzyk A."/>
            <person name="Diaz-Valerio S."/>
            <person name="Poehlein A."/>
            <person name="Brzuszkiewicz E."/>
            <person name="Nesemann K."/>
            <person name="Braus-Stromeyer S."/>
            <person name="Braus G."/>
            <person name="Daniel R."/>
            <person name="Liesegang H."/>
        </authorList>
    </citation>
    <scope>NUCLEOTIDE SEQUENCE [LARGE SCALE GENOMIC DNA]</scope>
    <source>
        <strain evidence="1 2">GOE8</strain>
    </source>
</reference>
<sequence>MNKKAIFFIAICLLLIASITYIICNKREHVPPILVWESQEYYITNEPAKAEEVGQKLGEVTKKIETSKQPTKDSESNILQEKTEVFEMILEEEDERPPILVKEPNSEEYRVARPMLKQVL</sequence>
<protein>
    <submittedName>
        <fullName evidence="1">Uncharacterized protein</fullName>
    </submittedName>
</protein>
<proteinExistence type="predicted"/>